<dbReference type="Gene3D" id="3.40.50.1000">
    <property type="entry name" value="HAD superfamily/HAD-like"/>
    <property type="match status" value="1"/>
</dbReference>
<accession>A0ABV8GRX3</accession>
<organism evidence="3 4">
    <name type="scientific">Oceanobacillus longus</name>
    <dbReference type="NCBI Taxonomy" id="930120"/>
    <lineage>
        <taxon>Bacteria</taxon>
        <taxon>Bacillati</taxon>
        <taxon>Bacillota</taxon>
        <taxon>Bacilli</taxon>
        <taxon>Bacillales</taxon>
        <taxon>Bacillaceae</taxon>
        <taxon>Oceanobacillus</taxon>
    </lineage>
</organism>
<evidence type="ECO:0000259" key="2">
    <source>
        <dbReference type="Pfam" id="PF05116"/>
    </source>
</evidence>
<dbReference type="NCBIfam" id="TIGR01484">
    <property type="entry name" value="HAD-SF-IIB"/>
    <property type="match status" value="1"/>
</dbReference>
<dbReference type="PANTHER" id="PTHR46521">
    <property type="entry name" value="SUCROSE-PHOSPHATASE 2-RELATED"/>
    <property type="match status" value="1"/>
</dbReference>
<dbReference type="PANTHER" id="PTHR46521:SF4">
    <property type="entry name" value="SUCROSE-PHOSPHATASE 2-RELATED"/>
    <property type="match status" value="1"/>
</dbReference>
<protein>
    <submittedName>
        <fullName evidence="3">HAD-IIB family hydrolase</fullName>
    </submittedName>
</protein>
<dbReference type="InterPro" id="IPR051518">
    <property type="entry name" value="Sucrose_Phosphatase"/>
</dbReference>
<dbReference type="InterPro" id="IPR006379">
    <property type="entry name" value="HAD-SF_hydro_IIB"/>
</dbReference>
<feature type="domain" description="Sucrose phosphatase-like" evidence="2">
    <location>
        <begin position="6"/>
        <end position="238"/>
    </location>
</feature>
<dbReference type="GO" id="GO:0016787">
    <property type="term" value="F:hydrolase activity"/>
    <property type="evidence" value="ECO:0007669"/>
    <property type="project" value="UniProtKB-KW"/>
</dbReference>
<dbReference type="SFLD" id="SFLDS00003">
    <property type="entry name" value="Haloacid_Dehalogenase"/>
    <property type="match status" value="1"/>
</dbReference>
<dbReference type="InterPro" id="IPR006380">
    <property type="entry name" value="SPP-like_dom"/>
</dbReference>
<dbReference type="SFLD" id="SFLDG01140">
    <property type="entry name" value="C2.B:_Phosphomannomutase_and_P"/>
    <property type="match status" value="1"/>
</dbReference>
<evidence type="ECO:0000313" key="4">
    <source>
        <dbReference type="Proteomes" id="UP001595772"/>
    </source>
</evidence>
<name>A0ABV8GRX3_9BACI</name>
<keyword evidence="1 3" id="KW-0378">Hydrolase</keyword>
<dbReference type="InterPro" id="IPR023214">
    <property type="entry name" value="HAD_sf"/>
</dbReference>
<reference evidence="4" key="1">
    <citation type="journal article" date="2019" name="Int. J. Syst. Evol. Microbiol.">
        <title>The Global Catalogue of Microorganisms (GCM) 10K type strain sequencing project: providing services to taxonomists for standard genome sequencing and annotation.</title>
        <authorList>
            <consortium name="The Broad Institute Genomics Platform"/>
            <consortium name="The Broad Institute Genome Sequencing Center for Infectious Disease"/>
            <person name="Wu L."/>
            <person name="Ma J."/>
        </authorList>
    </citation>
    <scope>NUCLEOTIDE SEQUENCE [LARGE SCALE GENOMIC DNA]</scope>
    <source>
        <strain evidence="4">IBRC-M 10703</strain>
    </source>
</reference>
<dbReference type="Gene3D" id="3.90.1070.10">
    <property type="match status" value="1"/>
</dbReference>
<evidence type="ECO:0000256" key="1">
    <source>
        <dbReference type="ARBA" id="ARBA00022801"/>
    </source>
</evidence>
<comment type="caution">
    <text evidence="3">The sequence shown here is derived from an EMBL/GenBank/DDBJ whole genome shotgun (WGS) entry which is preliminary data.</text>
</comment>
<evidence type="ECO:0000313" key="3">
    <source>
        <dbReference type="EMBL" id="MFC4022470.1"/>
    </source>
</evidence>
<proteinExistence type="predicted"/>
<gene>
    <name evidence="3" type="ORF">ACFOUV_01400</name>
</gene>
<dbReference type="InterPro" id="IPR036412">
    <property type="entry name" value="HAD-like_sf"/>
</dbReference>
<dbReference type="RefSeq" id="WP_379494980.1">
    <property type="nucleotide sequence ID" value="NZ_JBHSAO010000001.1"/>
</dbReference>
<sequence>MLEITHMLATDLDGTFVGDTKGLKRLIRYYEKLPYEVTLVYITGRHRDSALSLIKTENLPIPQILVTDVGTTIYEDKNFKPNIEWDEKMKQNWYPESIRKVALEFPQLIPQQLPADRRVSFVIEESGTGSVKGFKEALAEEGIPHKFIFSSGRDIDILPSHSGKGEALRFITENYTSDDTSILVAGDSGNDLEMLTLGYPSVIVANARKELLEMKEHPNLYRATQNCAGGIQQAWQHFYG</sequence>
<dbReference type="SFLD" id="SFLDG01141">
    <property type="entry name" value="C2.B.1:_Sucrose_Phosphatase_Li"/>
    <property type="match status" value="1"/>
</dbReference>
<dbReference type="EMBL" id="JBHSAO010000001">
    <property type="protein sequence ID" value="MFC4022470.1"/>
    <property type="molecule type" value="Genomic_DNA"/>
</dbReference>
<dbReference type="Proteomes" id="UP001595772">
    <property type="component" value="Unassembled WGS sequence"/>
</dbReference>
<dbReference type="Pfam" id="PF05116">
    <property type="entry name" value="S6PP"/>
    <property type="match status" value="1"/>
</dbReference>
<dbReference type="SUPFAM" id="SSF56784">
    <property type="entry name" value="HAD-like"/>
    <property type="match status" value="1"/>
</dbReference>
<keyword evidence="4" id="KW-1185">Reference proteome</keyword>